<dbReference type="RefSeq" id="WP_072880445.1">
    <property type="nucleotide sequence ID" value="NZ_FQVT01000009.1"/>
</dbReference>
<reference evidence="2" key="1">
    <citation type="submission" date="2016-11" db="EMBL/GenBank/DDBJ databases">
        <authorList>
            <person name="Varghese N."/>
            <person name="Submissions S."/>
        </authorList>
    </citation>
    <scope>NUCLEOTIDE SEQUENCE [LARGE SCALE GENOMIC DNA]</scope>
    <source>
        <strain evidence="2">DSM 24579</strain>
    </source>
</reference>
<evidence type="ECO:0000313" key="2">
    <source>
        <dbReference type="Proteomes" id="UP000183945"/>
    </source>
</evidence>
<keyword evidence="2" id="KW-1185">Reference proteome</keyword>
<dbReference type="STRING" id="1073325.SAMN05444483_10993"/>
<evidence type="ECO:0008006" key="3">
    <source>
        <dbReference type="Google" id="ProtNLM"/>
    </source>
</evidence>
<dbReference type="EMBL" id="FQVT01000009">
    <property type="protein sequence ID" value="SHG34919.1"/>
    <property type="molecule type" value="Genomic_DNA"/>
</dbReference>
<dbReference type="AlphaFoldDB" id="A0A1M5J3N7"/>
<protein>
    <recommendedName>
        <fullName evidence="3">AAA domain-containing protein</fullName>
    </recommendedName>
</protein>
<dbReference type="SUPFAM" id="SSF52540">
    <property type="entry name" value="P-loop containing nucleoside triphosphate hydrolases"/>
    <property type="match status" value="1"/>
</dbReference>
<proteinExistence type="predicted"/>
<organism evidence="1 2">
    <name type="scientific">Salegentibacter echinorum</name>
    <dbReference type="NCBI Taxonomy" id="1073325"/>
    <lineage>
        <taxon>Bacteria</taxon>
        <taxon>Pseudomonadati</taxon>
        <taxon>Bacteroidota</taxon>
        <taxon>Flavobacteriia</taxon>
        <taxon>Flavobacteriales</taxon>
        <taxon>Flavobacteriaceae</taxon>
        <taxon>Salegentibacter</taxon>
    </lineage>
</organism>
<dbReference type="OrthoDB" id="795326at2"/>
<dbReference type="Gene3D" id="3.40.50.300">
    <property type="entry name" value="P-loop containing nucleotide triphosphate hydrolases"/>
    <property type="match status" value="1"/>
</dbReference>
<dbReference type="Proteomes" id="UP000183945">
    <property type="component" value="Unassembled WGS sequence"/>
</dbReference>
<sequence length="288" mass="33108">MKNLDINELNLNNDNEESFEYERVFAESLVDLSEELTLPPTALSIGDHEYKGFRYRNNTFSYGEFSAIVAASKTKKTFFKSALVAAYIGGQASRYFPNIRTHREGEPFIIDIDTEQGEYYAQRSFRRVAEMVGETYNNYLSFGLEGLDSNEIVRFIDELLQDRRYKGNIKWMSIDGIADLVDDTNDIKQSVQVANKIKRWRRENQMHINTVIHKTSTSDKATGHLGSAIQKKSESVILLKDTDENPEVKNSPIKVSQVYSRGAPFDPFHFKLNDETLPCECDIKNEDW</sequence>
<dbReference type="InterPro" id="IPR027417">
    <property type="entry name" value="P-loop_NTPase"/>
</dbReference>
<name>A0A1M5J3N7_SALEC</name>
<accession>A0A1M5J3N7</accession>
<evidence type="ECO:0000313" key="1">
    <source>
        <dbReference type="EMBL" id="SHG34919.1"/>
    </source>
</evidence>
<gene>
    <name evidence="1" type="ORF">SAMN05444483_10993</name>
</gene>